<protein>
    <recommendedName>
        <fullName evidence="3">CRAL-TRIO domain-containing protein</fullName>
    </recommendedName>
</protein>
<dbReference type="CDD" id="cd00170">
    <property type="entry name" value="SEC14"/>
    <property type="match status" value="1"/>
</dbReference>
<sequence length="434" mass="48516">MVSWKDRDAVVETLYRDVDALSPRLKDRRLIRRFAATRDYDPTRTLLLLVEYDKWLAKSGLLDDNLGRDPGVRDEMRRRGTMRLLDPRDAPAVHRAGASIEDAPDERRRLSAQRLTFLQLHTPSMWRTARDKDGCPAVYTNLESYRRGASKDVENTFVWILETVCREMDEDDAEDAAGEDTAGDGEGGRFTILLDASTCGERDFRAAAWIACCANLGRVLQTALKRGFRGRLNRFYVYPTGRAARSLLRIVKPFLGKYTPPKIVTVDGGERGVAKLVEVFGVDALPPHLGGRSELISVPLSEDDEPAPPTERREDEDARENPPNVGTHPRRADPRGRRPRRDLDDYAWFIKVPILNFLLVAGLVASSAAPGSSSRPGCSSRPARARRAMVRTARNAFAWHVIGSCLFGLEFSGVLSAGVSAVCATWREARRSRR</sequence>
<dbReference type="Proteomes" id="UP000002009">
    <property type="component" value="Chromosome 10"/>
</dbReference>
<dbReference type="GeneID" id="8247071"/>
<accession>C1FH82</accession>
<keyword evidence="5" id="KW-1185">Reference proteome</keyword>
<evidence type="ECO:0000256" key="1">
    <source>
        <dbReference type="SAM" id="MobiDB-lite"/>
    </source>
</evidence>
<organism evidence="4 5">
    <name type="scientific">Micromonas commoda (strain RCC299 / NOUM17 / CCMP2709)</name>
    <name type="common">Picoplanktonic green alga</name>
    <dbReference type="NCBI Taxonomy" id="296587"/>
    <lineage>
        <taxon>Eukaryota</taxon>
        <taxon>Viridiplantae</taxon>
        <taxon>Chlorophyta</taxon>
        <taxon>Mamiellophyceae</taxon>
        <taxon>Mamiellales</taxon>
        <taxon>Mamiellaceae</taxon>
        <taxon>Micromonas</taxon>
    </lineage>
</organism>
<dbReference type="RefSeq" id="XP_002508794.1">
    <property type="nucleotide sequence ID" value="XM_002508748.1"/>
</dbReference>
<feature type="transmembrane region" description="Helical" evidence="2">
    <location>
        <begin position="397"/>
        <end position="426"/>
    </location>
</feature>
<dbReference type="PROSITE" id="PS50191">
    <property type="entry name" value="CRAL_TRIO"/>
    <property type="match status" value="1"/>
</dbReference>
<dbReference type="Pfam" id="PF00650">
    <property type="entry name" value="CRAL_TRIO"/>
    <property type="match status" value="1"/>
</dbReference>
<gene>
    <name evidence="4" type="ORF">MICPUN_102740</name>
</gene>
<dbReference type="EMBL" id="CP001576">
    <property type="protein sequence ID" value="ACO70052.1"/>
    <property type="molecule type" value="Genomic_DNA"/>
</dbReference>
<evidence type="ECO:0000313" key="4">
    <source>
        <dbReference type="EMBL" id="ACO70052.1"/>
    </source>
</evidence>
<keyword evidence="2" id="KW-0812">Transmembrane</keyword>
<feature type="transmembrane region" description="Helical" evidence="2">
    <location>
        <begin position="346"/>
        <end position="365"/>
    </location>
</feature>
<dbReference type="InParanoid" id="C1FH82"/>
<keyword evidence="2" id="KW-0472">Membrane</keyword>
<feature type="domain" description="CRAL-TRIO" evidence="3">
    <location>
        <begin position="114"/>
        <end position="297"/>
    </location>
</feature>
<dbReference type="AlphaFoldDB" id="C1FH82"/>
<dbReference type="InterPro" id="IPR001251">
    <property type="entry name" value="CRAL-TRIO_dom"/>
</dbReference>
<dbReference type="PANTHER" id="PTHR46277:SF3">
    <property type="entry name" value="BINDING PROTEIN, PUTATIVE-RELATED"/>
    <property type="match status" value="1"/>
</dbReference>
<dbReference type="OrthoDB" id="10563568at2759"/>
<evidence type="ECO:0000313" key="5">
    <source>
        <dbReference type="Proteomes" id="UP000002009"/>
    </source>
</evidence>
<dbReference type="Gene3D" id="3.40.525.10">
    <property type="entry name" value="CRAL-TRIO lipid binding domain"/>
    <property type="match status" value="1"/>
</dbReference>
<keyword evidence="2" id="KW-1133">Transmembrane helix</keyword>
<name>C1FH82_MICCC</name>
<dbReference type="SUPFAM" id="SSF52087">
    <property type="entry name" value="CRAL/TRIO domain"/>
    <property type="match status" value="1"/>
</dbReference>
<feature type="compositionally biased region" description="Basic and acidic residues" evidence="1">
    <location>
        <begin position="310"/>
        <end position="320"/>
    </location>
</feature>
<dbReference type="InterPro" id="IPR036865">
    <property type="entry name" value="CRAL-TRIO_dom_sf"/>
</dbReference>
<evidence type="ECO:0000259" key="3">
    <source>
        <dbReference type="PROSITE" id="PS50191"/>
    </source>
</evidence>
<evidence type="ECO:0000256" key="2">
    <source>
        <dbReference type="SAM" id="Phobius"/>
    </source>
</evidence>
<feature type="region of interest" description="Disordered" evidence="1">
    <location>
        <begin position="293"/>
        <end position="338"/>
    </location>
</feature>
<dbReference type="PANTHER" id="PTHR46277">
    <property type="entry name" value="OS03G0850700 PROTEIN"/>
    <property type="match status" value="1"/>
</dbReference>
<reference evidence="4 5" key="1">
    <citation type="journal article" date="2009" name="Science">
        <title>Green evolution and dynamic adaptations revealed by genomes of the marine picoeukaryotes Micromonas.</title>
        <authorList>
            <person name="Worden A.Z."/>
            <person name="Lee J.H."/>
            <person name="Mock T."/>
            <person name="Rouze P."/>
            <person name="Simmons M.P."/>
            <person name="Aerts A.L."/>
            <person name="Allen A.E."/>
            <person name="Cuvelier M.L."/>
            <person name="Derelle E."/>
            <person name="Everett M.V."/>
            <person name="Foulon E."/>
            <person name="Grimwood J."/>
            <person name="Gundlach H."/>
            <person name="Henrissat B."/>
            <person name="Napoli C."/>
            <person name="McDonald S.M."/>
            <person name="Parker M.S."/>
            <person name="Rombauts S."/>
            <person name="Salamov A."/>
            <person name="Von Dassow P."/>
            <person name="Badger J.H."/>
            <person name="Coutinho P.M."/>
            <person name="Demir E."/>
            <person name="Dubchak I."/>
            <person name="Gentemann C."/>
            <person name="Eikrem W."/>
            <person name="Gready J.E."/>
            <person name="John U."/>
            <person name="Lanier W."/>
            <person name="Lindquist E.A."/>
            <person name="Lucas S."/>
            <person name="Mayer K.F."/>
            <person name="Moreau H."/>
            <person name="Not F."/>
            <person name="Otillar R."/>
            <person name="Panaud O."/>
            <person name="Pangilinan J."/>
            <person name="Paulsen I."/>
            <person name="Piegu B."/>
            <person name="Poliakov A."/>
            <person name="Robbens S."/>
            <person name="Schmutz J."/>
            <person name="Toulza E."/>
            <person name="Wyss T."/>
            <person name="Zelensky A."/>
            <person name="Zhou K."/>
            <person name="Armbrust E.V."/>
            <person name="Bhattacharya D."/>
            <person name="Goodenough U.W."/>
            <person name="Van de Peer Y."/>
            <person name="Grigoriev I.V."/>
        </authorList>
    </citation>
    <scope>NUCLEOTIDE SEQUENCE [LARGE SCALE GENOMIC DNA]</scope>
    <source>
        <strain evidence="5">RCC299 / NOUM17</strain>
    </source>
</reference>
<dbReference type="OMA" id="WIACCAN"/>
<dbReference type="KEGG" id="mis:MICPUN_102740"/>
<proteinExistence type="predicted"/>